<evidence type="ECO:0000259" key="8">
    <source>
        <dbReference type="Pfam" id="PF01555"/>
    </source>
</evidence>
<evidence type="ECO:0000256" key="2">
    <source>
        <dbReference type="ARBA" id="ARBA00011900"/>
    </source>
</evidence>
<dbReference type="InterPro" id="IPR029063">
    <property type="entry name" value="SAM-dependent_MTases_sf"/>
</dbReference>
<dbReference type="RefSeq" id="WP_269721240.1">
    <property type="nucleotide sequence ID" value="NZ_CP101408.1"/>
</dbReference>
<dbReference type="PROSITE" id="PS00092">
    <property type="entry name" value="N6_MTASE"/>
    <property type="match status" value="2"/>
</dbReference>
<dbReference type="SUPFAM" id="SSF53335">
    <property type="entry name" value="S-adenosyl-L-methionine-dependent methyltransferases"/>
    <property type="match status" value="3"/>
</dbReference>
<evidence type="ECO:0000256" key="4">
    <source>
        <dbReference type="ARBA" id="ARBA00022679"/>
    </source>
</evidence>
<dbReference type="Pfam" id="PF01555">
    <property type="entry name" value="N6_N4_Mtase"/>
    <property type="match status" value="2"/>
</dbReference>
<proteinExistence type="inferred from homology"/>
<evidence type="ECO:0000256" key="5">
    <source>
        <dbReference type="ARBA" id="ARBA00022691"/>
    </source>
</evidence>
<keyword evidence="5" id="KW-0949">S-adenosyl-L-methionine</keyword>
<dbReference type="GO" id="GO:0008170">
    <property type="term" value="F:N-methyltransferase activity"/>
    <property type="evidence" value="ECO:0007669"/>
    <property type="project" value="InterPro"/>
</dbReference>
<dbReference type="InterPro" id="IPR001091">
    <property type="entry name" value="RM_Methyltransferase"/>
</dbReference>
<evidence type="ECO:0000256" key="6">
    <source>
        <dbReference type="ARBA" id="ARBA00022747"/>
    </source>
</evidence>
<evidence type="ECO:0000256" key="1">
    <source>
        <dbReference type="ARBA" id="ARBA00006594"/>
    </source>
</evidence>
<dbReference type="EC" id="2.1.1.72" evidence="2"/>
<protein>
    <recommendedName>
        <fullName evidence="2">site-specific DNA-methyltransferase (adenine-specific)</fullName>
        <ecNumber evidence="2">2.1.1.72</ecNumber>
    </recommendedName>
</protein>
<sequence length="964" mass="110825">MEPIKILNYQGSKASLMPFISNNISKYISPKDKICDIFAGSGIVGAHLSDSYSVVANDAELYSSIIASSLLNIPSTSFLLKAKESFFKGYKANFRSLLSSHEDVVAKERAYLISDSTSDLISLYKAFPTIWNGLDKAVNYKQLGEKNRYNLFLYYYSGSYFGIEQSIQIDAIIKTIHEIDAIETQNILFSCLFYSMNETVFSKDGHMAQPLSIEKNSIRHLKQRKKNIITYFESKLDEFIKKSPKSGCIGRKKVFNLDISTLLKSPDFQQQNFKLIYADPPYTDMQYSRFYHLLNVAANYNYPKPTIVRGKFTKGLYVEGRNQSALSKKSTAKTCLEKLFKYCNDNNIVLALSYAYPKDKVNQKTNRYTISIEELVELAKSIFGSKKVQIELKDYKHANNRNSFAKEVFEYLILCGKELHSSRYDLFKLKKEIKTIKPTSKNSVYNTHLYWSQKSFNVIDSLITHLSYENDIIFDPFLGSGVTVLEAVNNNLNRIGIGCDVNEMSKFITNNILNEIPRSDLNQLFSRFKKKLSALLFYYETQCDICGKTGTISKVVFDKPDRTGNKFKIKAISYTCPHCGKKVKASTEDDYLKFSTTKNNKFVLDMHLIQNSKIAVGVSDKISDIFTPRNFSVLNEIVGYIQSIDNSSDRNVLKYLLMSILHLSKITDTHSNSQWPLWIPKINCVEKNIIDLLQRRMYNMIKAQKYIRQHYSNTKMVSSYSELKTNNALVLTKGSQHITNQDIPDDSVSLIITDPPYMDQVLYSEYMQLYSPFIGTEFNLNDEIVVSSAPKRNKGKEEYFSLLFKVFEVCKRKLKENNIMCLYFHDSNLDVWVKLLQILEANGFKYISQEHIKKTKTVKNILSPKKSLGGDAVLFFENTRQALPSLETNVSINDIKDSVVILAKKLLEKHGDLSTPELYDLGIMEMLIENSWLAELSKRYKSLVEIFEEYFIWKKESAKWHLQS</sequence>
<organism evidence="9 10">
    <name type="scientific">Parvimonas micra</name>
    <dbReference type="NCBI Taxonomy" id="33033"/>
    <lineage>
        <taxon>Bacteria</taxon>
        <taxon>Bacillati</taxon>
        <taxon>Bacillota</taxon>
        <taxon>Tissierellia</taxon>
        <taxon>Tissierellales</taxon>
        <taxon>Peptoniphilaceae</taxon>
        <taxon>Parvimonas</taxon>
    </lineage>
</organism>
<accession>A0A9X3HKY3</accession>
<dbReference type="GO" id="GO:0032259">
    <property type="term" value="P:methylation"/>
    <property type="evidence" value="ECO:0007669"/>
    <property type="project" value="UniProtKB-KW"/>
</dbReference>
<keyword evidence="4" id="KW-0808">Transferase</keyword>
<keyword evidence="6" id="KW-0680">Restriction system</keyword>
<evidence type="ECO:0000256" key="3">
    <source>
        <dbReference type="ARBA" id="ARBA00022603"/>
    </source>
</evidence>
<gene>
    <name evidence="9" type="ORF">NND69_07645</name>
</gene>
<dbReference type="GO" id="GO:0003677">
    <property type="term" value="F:DNA binding"/>
    <property type="evidence" value="ECO:0007669"/>
    <property type="project" value="InterPro"/>
</dbReference>
<dbReference type="InterPro" id="IPR012327">
    <property type="entry name" value="MeTrfase_D12"/>
</dbReference>
<dbReference type="Gene3D" id="3.40.50.150">
    <property type="entry name" value="Vaccinia Virus protein VP39"/>
    <property type="match status" value="2"/>
</dbReference>
<dbReference type="Proteomes" id="UP001141458">
    <property type="component" value="Unassembled WGS sequence"/>
</dbReference>
<feature type="domain" description="DNA methylase N-4/N-6" evidence="8">
    <location>
        <begin position="347"/>
        <end position="503"/>
    </location>
</feature>
<name>A0A9X3HKY3_9FIRM</name>
<keyword evidence="3 9" id="KW-0489">Methyltransferase</keyword>
<comment type="similarity">
    <text evidence="1">Belongs to the N(4)/N(6)-methyltransferase family.</text>
</comment>
<evidence type="ECO:0000313" key="9">
    <source>
        <dbReference type="EMBL" id="MCZ7408220.1"/>
    </source>
</evidence>
<dbReference type="AlphaFoldDB" id="A0A9X3HKY3"/>
<dbReference type="GO" id="GO:0009007">
    <property type="term" value="F:site-specific DNA-methyltransferase (adenine-specific) activity"/>
    <property type="evidence" value="ECO:0007669"/>
    <property type="project" value="UniProtKB-EC"/>
</dbReference>
<evidence type="ECO:0000256" key="7">
    <source>
        <dbReference type="ARBA" id="ARBA00047942"/>
    </source>
</evidence>
<dbReference type="InterPro" id="IPR002941">
    <property type="entry name" value="DNA_methylase_N4/N6"/>
</dbReference>
<dbReference type="Pfam" id="PF02086">
    <property type="entry name" value="MethyltransfD12"/>
    <property type="match status" value="1"/>
</dbReference>
<reference evidence="9" key="1">
    <citation type="submission" date="2022-07" db="EMBL/GenBank/DDBJ databases">
        <title>Parvimonas micra travels from the subgingival sulcus of the human oral cavity to the colorectal adenocarcinoma.</title>
        <authorList>
            <person name="Conde-Perez K."/>
            <person name="Buetas E."/>
            <person name="Aja-Macaya P."/>
            <person name="Martin-De Arribas E."/>
            <person name="Iglesias-Corras I."/>
            <person name="Trigo-Tasende N."/>
            <person name="Nasser-Ali M."/>
            <person name="Estevez L.S."/>
            <person name="Rumbo-Feal S."/>
            <person name="Otero-Alen B."/>
            <person name="Noguera J.F."/>
            <person name="Concha A."/>
            <person name="Pardinas-Lopez S."/>
            <person name="Carda-Dieguez M."/>
            <person name="Gomez-Randulfe I."/>
            <person name="Martinez-Lago N."/>
            <person name="Ladra S."/>
            <person name="Aparicio L.A."/>
            <person name="Bou G."/>
            <person name="Mira A."/>
            <person name="Vallejo J.A."/>
            <person name="Poza M."/>
        </authorList>
    </citation>
    <scope>NUCLEOTIDE SEQUENCE</scope>
    <source>
        <strain evidence="9">PM79KC-AC-4</strain>
    </source>
</reference>
<evidence type="ECO:0000313" key="10">
    <source>
        <dbReference type="Proteomes" id="UP001141458"/>
    </source>
</evidence>
<comment type="caution">
    <text evidence="9">The sequence shown here is derived from an EMBL/GenBank/DDBJ whole genome shotgun (WGS) entry which is preliminary data.</text>
</comment>
<feature type="domain" description="DNA methylase N-4/N-6" evidence="8">
    <location>
        <begin position="748"/>
        <end position="866"/>
    </location>
</feature>
<comment type="catalytic activity">
    <reaction evidence="7">
        <text>a 2'-deoxyadenosine in DNA + S-adenosyl-L-methionine = an N(6)-methyl-2'-deoxyadenosine in DNA + S-adenosyl-L-homocysteine + H(+)</text>
        <dbReference type="Rhea" id="RHEA:15197"/>
        <dbReference type="Rhea" id="RHEA-COMP:12418"/>
        <dbReference type="Rhea" id="RHEA-COMP:12419"/>
        <dbReference type="ChEBI" id="CHEBI:15378"/>
        <dbReference type="ChEBI" id="CHEBI:57856"/>
        <dbReference type="ChEBI" id="CHEBI:59789"/>
        <dbReference type="ChEBI" id="CHEBI:90615"/>
        <dbReference type="ChEBI" id="CHEBI:90616"/>
        <dbReference type="EC" id="2.1.1.72"/>
    </reaction>
</comment>
<dbReference type="PRINTS" id="PR00508">
    <property type="entry name" value="S21N4MTFRASE"/>
</dbReference>
<dbReference type="InterPro" id="IPR002052">
    <property type="entry name" value="DNA_methylase_N6_adenine_CS"/>
</dbReference>
<dbReference type="GO" id="GO:0009307">
    <property type="term" value="P:DNA restriction-modification system"/>
    <property type="evidence" value="ECO:0007669"/>
    <property type="project" value="UniProtKB-KW"/>
</dbReference>
<dbReference type="EMBL" id="JANDZV010000008">
    <property type="protein sequence ID" value="MCZ7408220.1"/>
    <property type="molecule type" value="Genomic_DNA"/>
</dbReference>